<feature type="transmembrane region" description="Helical" evidence="1">
    <location>
        <begin position="150"/>
        <end position="171"/>
    </location>
</feature>
<evidence type="ECO:0000313" key="3">
    <source>
        <dbReference type="Proteomes" id="UP001162740"/>
    </source>
</evidence>
<feature type="transmembrane region" description="Helical" evidence="1">
    <location>
        <begin position="20"/>
        <end position="41"/>
    </location>
</feature>
<keyword evidence="1" id="KW-0472">Membrane</keyword>
<accession>A0AA46WT48</accession>
<proteinExistence type="predicted"/>
<evidence type="ECO:0000256" key="1">
    <source>
        <dbReference type="SAM" id="Phobius"/>
    </source>
</evidence>
<evidence type="ECO:0008006" key="4">
    <source>
        <dbReference type="Google" id="ProtNLM"/>
    </source>
</evidence>
<reference evidence="2 3" key="1">
    <citation type="journal article" date="2021" name="Front. Microbiol.">
        <title>Bacterial Transformation of Aromatic Monomers in Softwood Black Liquor.</title>
        <authorList>
            <person name="Navas L.E."/>
            <person name="Dexter G."/>
            <person name="Liu J."/>
            <person name="Levy-Booth D."/>
            <person name="Cho M."/>
            <person name="Jang S.K."/>
            <person name="Mansfield S.D."/>
            <person name="Renneckar S."/>
            <person name="Mohn W.W."/>
            <person name="Eltis L.D."/>
        </authorList>
    </citation>
    <scope>NUCLEOTIDE SEQUENCE [LARGE SCALE GENOMIC DNA]</scope>
    <source>
        <strain evidence="2 3">GD02</strain>
    </source>
</reference>
<dbReference type="AlphaFoldDB" id="A0AA46WT48"/>
<gene>
    <name evidence="2" type="ORF">KUM34_017740</name>
</gene>
<name>A0AA46WT48_RHORH</name>
<feature type="transmembrane region" description="Helical" evidence="1">
    <location>
        <begin position="47"/>
        <end position="71"/>
    </location>
</feature>
<organism evidence="2 3">
    <name type="scientific">Rhodococcus rhodochrous</name>
    <dbReference type="NCBI Taxonomy" id="1829"/>
    <lineage>
        <taxon>Bacteria</taxon>
        <taxon>Bacillati</taxon>
        <taxon>Actinomycetota</taxon>
        <taxon>Actinomycetes</taxon>
        <taxon>Mycobacteriales</taxon>
        <taxon>Nocardiaceae</taxon>
        <taxon>Rhodococcus</taxon>
    </lineage>
</organism>
<feature type="transmembrane region" description="Helical" evidence="1">
    <location>
        <begin position="119"/>
        <end position="138"/>
    </location>
</feature>
<keyword evidence="1" id="KW-0812">Transmembrane</keyword>
<dbReference type="EMBL" id="CP083974">
    <property type="protein sequence ID" value="UZF43710.1"/>
    <property type="molecule type" value="Genomic_DNA"/>
</dbReference>
<keyword evidence="1" id="KW-1133">Transmembrane helix</keyword>
<dbReference type="Proteomes" id="UP001162740">
    <property type="component" value="Chromosome"/>
</dbReference>
<feature type="transmembrane region" description="Helical" evidence="1">
    <location>
        <begin position="92"/>
        <end position="113"/>
    </location>
</feature>
<dbReference type="RefSeq" id="WP_085470022.1">
    <property type="nucleotide sequence ID" value="NZ_CP032221.1"/>
</dbReference>
<protein>
    <recommendedName>
        <fullName evidence="4">Integral membrane protein</fullName>
    </recommendedName>
</protein>
<sequence length="173" mass="18627">MSTPSFLLTRQRHPLSPSSAASRISAYVYGNILVLAALVPITTSPEYVGIAIVLGTALSTFIAHVFAETVAQAVRSGEQLTRSERIEELRDSVPILSSAVLPCLILLTAWIGWLEPRTAHILAEVAVLVRIGSTIFVVRRLQGRRPTTRTVVTAIGLALVATVVVIVKVILTH</sequence>
<evidence type="ECO:0000313" key="2">
    <source>
        <dbReference type="EMBL" id="UZF43710.1"/>
    </source>
</evidence>